<comment type="similarity">
    <text evidence="1">Belongs to the vitamin uptake transporter (VUT/ECF) (TC 2.A.88) family. Q precursor transporter subfamily.</text>
</comment>
<keyword evidence="1" id="KW-0812">Transmembrane</keyword>
<accession>A0A7J3ZK26</accession>
<protein>
    <recommendedName>
        <fullName evidence="1">Probable queuosine precursor transporter</fullName>
        <shortName evidence="1">Q precursor transporter</shortName>
    </recommendedName>
</protein>
<dbReference type="GO" id="GO:0022857">
    <property type="term" value="F:transmembrane transporter activity"/>
    <property type="evidence" value="ECO:0007669"/>
    <property type="project" value="UniProtKB-UniRule"/>
</dbReference>
<dbReference type="NCBIfam" id="TIGR00697">
    <property type="entry name" value="queuosine precursor transporter"/>
    <property type="match status" value="1"/>
</dbReference>
<organism evidence="2">
    <name type="scientific">Fervidicoccus fontis</name>
    <dbReference type="NCBI Taxonomy" id="683846"/>
    <lineage>
        <taxon>Archaea</taxon>
        <taxon>Thermoproteota</taxon>
        <taxon>Thermoprotei</taxon>
        <taxon>Fervidicoccales</taxon>
        <taxon>Fervidicoccaceae</taxon>
        <taxon>Fervidicoccus</taxon>
    </lineage>
</organism>
<dbReference type="EMBL" id="DRZC01000033">
    <property type="protein sequence ID" value="HHQ80354.1"/>
    <property type="molecule type" value="Genomic_DNA"/>
</dbReference>
<feature type="transmembrane region" description="Helical" evidence="1">
    <location>
        <begin position="160"/>
        <end position="178"/>
    </location>
</feature>
<keyword evidence="1" id="KW-1003">Cell membrane</keyword>
<proteinExistence type="inferred from homology"/>
<name>A0A7J3ZK26_9CREN</name>
<keyword evidence="1" id="KW-0813">Transport</keyword>
<dbReference type="HAMAP" id="MF_02088">
    <property type="entry name" value="Q_prec_transport"/>
    <property type="match status" value="1"/>
</dbReference>
<evidence type="ECO:0000313" key="2">
    <source>
        <dbReference type="EMBL" id="HHQ80354.1"/>
    </source>
</evidence>
<keyword evidence="1" id="KW-1133">Transmembrane helix</keyword>
<comment type="subcellular location">
    <subcellularLocation>
        <location evidence="1">Cell membrane</location>
        <topology evidence="1">Multi-pass membrane protein</topology>
    </subcellularLocation>
</comment>
<gene>
    <name evidence="2" type="ORF">ENM78_02675</name>
</gene>
<dbReference type="InterPro" id="IPR003744">
    <property type="entry name" value="YhhQ"/>
</dbReference>
<evidence type="ECO:0000256" key="1">
    <source>
        <dbReference type="HAMAP-Rule" id="MF_02088"/>
    </source>
</evidence>
<feature type="transmembrane region" description="Helical" evidence="1">
    <location>
        <begin position="40"/>
        <end position="62"/>
    </location>
</feature>
<keyword evidence="1" id="KW-0472">Membrane</keyword>
<dbReference type="GO" id="GO:0005886">
    <property type="term" value="C:plasma membrane"/>
    <property type="evidence" value="ECO:0007669"/>
    <property type="project" value="UniProtKB-SubCell"/>
</dbReference>
<comment type="caution">
    <text evidence="2">The sequence shown here is derived from an EMBL/GenBank/DDBJ whole genome shotgun (WGS) entry which is preliminary data.</text>
</comment>
<reference evidence="2" key="1">
    <citation type="journal article" date="2020" name="mSystems">
        <title>Genome- and Community-Level Interaction Insights into Carbon Utilization and Element Cycling Functions of Hydrothermarchaeota in Hydrothermal Sediment.</title>
        <authorList>
            <person name="Zhou Z."/>
            <person name="Liu Y."/>
            <person name="Xu W."/>
            <person name="Pan J."/>
            <person name="Luo Z.H."/>
            <person name="Li M."/>
        </authorList>
    </citation>
    <scope>NUCLEOTIDE SEQUENCE [LARGE SCALE GENOMIC DNA]</scope>
    <source>
        <strain evidence="2">SpSt-1116</strain>
    </source>
</reference>
<dbReference type="PANTHER" id="PTHR34300:SF2">
    <property type="entry name" value="QUEUOSINE PRECURSOR TRANSPORTER-RELATED"/>
    <property type="match status" value="1"/>
</dbReference>
<feature type="transmembrane region" description="Helical" evidence="1">
    <location>
        <begin position="74"/>
        <end position="98"/>
    </location>
</feature>
<dbReference type="AlphaFoldDB" id="A0A7J3ZK26"/>
<sequence length="243" mass="26998">MRTMVEEGELDERDFLIIALLSGVFGASIVFANIAAGIKLINIFGLVVPAGTIAYCVTFPITDIVDEVYGKRRALYVVWAGLTAEIVMLALIGVDYILPPLQQEHQELYGQVFSPQLRIVLGSLVAYLLSQHHDVWAFWKLREITGGKWLWLRNNASTTASQLMDSIAFATIAFYGVVPTGTLFNMIVSMWAFKALIALLDTPAVYLGVLVARKQVKGEIAEPRVKLVERKKTGYHESNPLRV</sequence>
<comment type="function">
    <text evidence="1">Involved in the import of queuosine (Q) precursors, required for Q precursor salvage.</text>
</comment>
<dbReference type="PANTHER" id="PTHR34300">
    <property type="entry name" value="QUEUOSINE PRECURSOR TRANSPORTER-RELATED"/>
    <property type="match status" value="1"/>
</dbReference>
<dbReference type="Pfam" id="PF02592">
    <property type="entry name" value="Vut_1"/>
    <property type="match status" value="1"/>
</dbReference>
<feature type="transmembrane region" description="Helical" evidence="1">
    <location>
        <begin position="15"/>
        <end position="34"/>
    </location>
</feature>